<evidence type="ECO:0000313" key="2">
    <source>
        <dbReference type="Proteomes" id="UP000013966"/>
    </source>
</evidence>
<keyword evidence="2" id="KW-1185">Reference proteome</keyword>
<dbReference type="Proteomes" id="UP000013966">
    <property type="component" value="Chromosome 1"/>
</dbReference>
<sequence length="67" mass="7520">MSICGLFCGSAKNKPRVGAVRAVLRPHARNSVERDLIGRLNESINSDGTYAQFEFDNTEPIHLRFDE</sequence>
<proteinExistence type="predicted"/>
<reference evidence="1 2" key="2">
    <citation type="journal article" date="2018" name="Int. J. Syst. Evol. Microbiol.">
        <title>Burkholderia insecticola sp. nov., a gut symbiotic bacterium of the bean bug Riptortus pedestris.</title>
        <authorList>
            <person name="Takeshita K."/>
            <person name="Tamaki H."/>
            <person name="Ohbayashi T."/>
            <person name="Meng X.-Y."/>
            <person name="Sone T."/>
            <person name="Mitani Y."/>
            <person name="Peeters C."/>
            <person name="Kikuchi Y."/>
            <person name="Vandamme P."/>
        </authorList>
    </citation>
    <scope>NUCLEOTIDE SEQUENCE [LARGE SCALE GENOMIC DNA]</scope>
    <source>
        <strain evidence="1">RPE64</strain>
    </source>
</reference>
<name>R4WR54_9BURK</name>
<dbReference type="EMBL" id="AP013058">
    <property type="protein sequence ID" value="BAN23405.1"/>
    <property type="molecule type" value="Genomic_DNA"/>
</dbReference>
<dbReference type="HOGENOM" id="CLU_2804163_0_0_4"/>
<accession>R4WR54</accession>
<dbReference type="PATRIC" id="fig|758793.3.peg.1656"/>
<dbReference type="AlphaFoldDB" id="R4WR54"/>
<organism evidence="1 2">
    <name type="scientific">Caballeronia insecticola</name>
    <dbReference type="NCBI Taxonomy" id="758793"/>
    <lineage>
        <taxon>Bacteria</taxon>
        <taxon>Pseudomonadati</taxon>
        <taxon>Pseudomonadota</taxon>
        <taxon>Betaproteobacteria</taxon>
        <taxon>Burkholderiales</taxon>
        <taxon>Burkholderiaceae</taxon>
        <taxon>Caballeronia</taxon>
    </lineage>
</organism>
<evidence type="ECO:0000313" key="1">
    <source>
        <dbReference type="EMBL" id="BAN23405.1"/>
    </source>
</evidence>
<dbReference type="KEGG" id="buo:BRPE64_ACDS16510"/>
<reference evidence="1 2" key="1">
    <citation type="journal article" date="2013" name="Genome Announc.">
        <title>Complete Genome Sequence of Burkholderia sp. Strain RPE64, Bacterial Symbiont of the Bean Bug Riptortus pedestris.</title>
        <authorList>
            <person name="Shibata T.F."/>
            <person name="Maeda T."/>
            <person name="Nikoh N."/>
            <person name="Yamaguchi K."/>
            <person name="Oshima K."/>
            <person name="Hattori M."/>
            <person name="Nishiyama T."/>
            <person name="Hasebe M."/>
            <person name="Fukatsu T."/>
            <person name="Kikuchi Y."/>
            <person name="Shigenobu S."/>
        </authorList>
    </citation>
    <scope>NUCLEOTIDE SEQUENCE [LARGE SCALE GENOMIC DNA]</scope>
</reference>
<protein>
    <submittedName>
        <fullName evidence="1">Uncharacterized protein</fullName>
    </submittedName>
</protein>
<gene>
    <name evidence="1" type="ORF">BRPE64_ACDS16510</name>
</gene>